<dbReference type="SUPFAM" id="SSF48452">
    <property type="entry name" value="TPR-like"/>
    <property type="match status" value="1"/>
</dbReference>
<comment type="catalytic activity">
    <reaction evidence="5 7">
        <text>L-arginyl-[protein] + NAD(+) = N(omega)-(ADP-D-ribosyl)-L-arginyl-[protein] + nicotinamide + H(+)</text>
        <dbReference type="Rhea" id="RHEA:19149"/>
        <dbReference type="Rhea" id="RHEA-COMP:10532"/>
        <dbReference type="Rhea" id="RHEA-COMP:15087"/>
        <dbReference type="ChEBI" id="CHEBI:15378"/>
        <dbReference type="ChEBI" id="CHEBI:17154"/>
        <dbReference type="ChEBI" id="CHEBI:29965"/>
        <dbReference type="ChEBI" id="CHEBI:57540"/>
        <dbReference type="ChEBI" id="CHEBI:142554"/>
        <dbReference type="EC" id="2.4.2.31"/>
    </reaction>
</comment>
<keyword evidence="7" id="KW-0520">NAD</keyword>
<dbReference type="EC" id="2.4.2.31" evidence="7"/>
<evidence type="ECO:0000256" key="3">
    <source>
        <dbReference type="ARBA" id="ARBA00022679"/>
    </source>
</evidence>
<dbReference type="PROSITE" id="PS50005">
    <property type="entry name" value="TPR"/>
    <property type="match status" value="1"/>
</dbReference>
<evidence type="ECO:0000256" key="2">
    <source>
        <dbReference type="ARBA" id="ARBA00022676"/>
    </source>
</evidence>
<evidence type="ECO:0000313" key="8">
    <source>
        <dbReference type="EMBL" id="CAF1257554.1"/>
    </source>
</evidence>
<keyword evidence="7" id="KW-0521">NADP</keyword>
<evidence type="ECO:0000256" key="1">
    <source>
        <dbReference type="ARBA" id="ARBA00009558"/>
    </source>
</evidence>
<dbReference type="Gene3D" id="1.25.40.10">
    <property type="entry name" value="Tetratricopeptide repeat domain"/>
    <property type="match status" value="1"/>
</dbReference>
<comment type="caution">
    <text evidence="8">The sequence shown here is derived from an EMBL/GenBank/DDBJ whole genome shotgun (WGS) entry which is preliminary data.</text>
</comment>
<comment type="similarity">
    <text evidence="1 7">Belongs to the Arg-specific ADP-ribosyltransferase family.</text>
</comment>
<dbReference type="InterPro" id="IPR000768">
    <property type="entry name" value="ART"/>
</dbReference>
<evidence type="ECO:0000256" key="6">
    <source>
        <dbReference type="PROSITE-ProRule" id="PRU00339"/>
    </source>
</evidence>
<dbReference type="AlphaFoldDB" id="A0A8S2ELN4"/>
<feature type="repeat" description="TPR" evidence="6">
    <location>
        <begin position="178"/>
        <end position="211"/>
    </location>
</feature>
<evidence type="ECO:0000256" key="7">
    <source>
        <dbReference type="RuleBase" id="RU361228"/>
    </source>
</evidence>
<keyword evidence="3 7" id="KW-0808">Transferase</keyword>
<keyword evidence="2 7" id="KW-0328">Glycosyltransferase</keyword>
<keyword evidence="4" id="KW-0548">Nucleotidyltransferase</keyword>
<evidence type="ECO:0000313" key="9">
    <source>
        <dbReference type="EMBL" id="CAF4064477.1"/>
    </source>
</evidence>
<dbReference type="InterPro" id="IPR019734">
    <property type="entry name" value="TPR_rpt"/>
</dbReference>
<dbReference type="SUPFAM" id="SSF56399">
    <property type="entry name" value="ADP-ribosylation"/>
    <property type="match status" value="1"/>
</dbReference>
<reference evidence="8" key="1">
    <citation type="submission" date="2021-02" db="EMBL/GenBank/DDBJ databases">
        <authorList>
            <person name="Nowell W R."/>
        </authorList>
    </citation>
    <scope>NUCLEOTIDE SEQUENCE</scope>
</reference>
<sequence length="259" mass="30483">MHETLFRFHHTYQARETIYWYTKDSFLYRLLNQACRTDHIDFMFSYRFIIHDLHEQFRALYEKQRFSDQLIVYRGTILSKDELIMLLTPSEGKNLIWPTTFMSTSLNEDVAKIYAGKPQVDDQIVVLQRIIIDGTKNYVNTSFANIRDASAMSDEDEILLSIALNNASRIVNFNRDVAAAYNNKGLVHQYLGEYDEALLNIYKSLDLRQDDATLSDQQCQRLVVERSYSHENLDLLHKVKAEYVEAQEEFERALSTRKR</sequence>
<evidence type="ECO:0000313" key="10">
    <source>
        <dbReference type="Proteomes" id="UP000677228"/>
    </source>
</evidence>
<dbReference type="InterPro" id="IPR011990">
    <property type="entry name" value="TPR-like_helical_dom_sf"/>
</dbReference>
<dbReference type="Pfam" id="PF01129">
    <property type="entry name" value="ART"/>
    <property type="match status" value="1"/>
</dbReference>
<dbReference type="Proteomes" id="UP000682733">
    <property type="component" value="Unassembled WGS sequence"/>
</dbReference>
<gene>
    <name evidence="8" type="ORF">OVA965_LOCUS26568</name>
    <name evidence="9" type="ORF">TMI583_LOCUS27311</name>
</gene>
<evidence type="ECO:0000256" key="4">
    <source>
        <dbReference type="ARBA" id="ARBA00022695"/>
    </source>
</evidence>
<dbReference type="GO" id="GO:0106274">
    <property type="term" value="F:NAD+-protein-arginine ADP-ribosyltransferase activity"/>
    <property type="evidence" value="ECO:0007669"/>
    <property type="project" value="UniProtKB-EC"/>
</dbReference>
<dbReference type="SMART" id="SM00028">
    <property type="entry name" value="TPR"/>
    <property type="match status" value="1"/>
</dbReference>
<dbReference type="EMBL" id="CAJOBA010038652">
    <property type="protein sequence ID" value="CAF4064477.1"/>
    <property type="molecule type" value="Genomic_DNA"/>
</dbReference>
<dbReference type="Gene3D" id="3.90.176.10">
    <property type="entry name" value="Toxin ADP-ribosyltransferase, Chain A, domain 1"/>
    <property type="match status" value="1"/>
</dbReference>
<accession>A0A8S2ELN4</accession>
<organism evidence="8 10">
    <name type="scientific">Didymodactylos carnosus</name>
    <dbReference type="NCBI Taxonomy" id="1234261"/>
    <lineage>
        <taxon>Eukaryota</taxon>
        <taxon>Metazoa</taxon>
        <taxon>Spiralia</taxon>
        <taxon>Gnathifera</taxon>
        <taxon>Rotifera</taxon>
        <taxon>Eurotatoria</taxon>
        <taxon>Bdelloidea</taxon>
        <taxon>Philodinida</taxon>
        <taxon>Philodinidae</taxon>
        <taxon>Didymodactylos</taxon>
    </lineage>
</organism>
<evidence type="ECO:0000256" key="5">
    <source>
        <dbReference type="ARBA" id="ARBA00047597"/>
    </source>
</evidence>
<dbReference type="EMBL" id="CAJNOK010017096">
    <property type="protein sequence ID" value="CAF1257554.1"/>
    <property type="molecule type" value="Genomic_DNA"/>
</dbReference>
<dbReference type="GO" id="GO:0016779">
    <property type="term" value="F:nucleotidyltransferase activity"/>
    <property type="evidence" value="ECO:0007669"/>
    <property type="project" value="UniProtKB-KW"/>
</dbReference>
<name>A0A8S2ELN4_9BILA</name>
<keyword evidence="6" id="KW-0802">TPR repeat</keyword>
<protein>
    <recommendedName>
        <fullName evidence="7">NAD(P)(+)--arginine ADP-ribosyltransferase</fullName>
        <ecNumber evidence="7">2.4.2.31</ecNumber>
    </recommendedName>
    <alternativeName>
        <fullName evidence="7">Mono(ADP-ribosyl)transferase</fullName>
    </alternativeName>
</protein>
<dbReference type="Proteomes" id="UP000677228">
    <property type="component" value="Unassembled WGS sequence"/>
</dbReference>
<proteinExistence type="inferred from homology"/>